<organism evidence="2">
    <name type="scientific">Anguilla anguilla</name>
    <name type="common">European freshwater eel</name>
    <name type="synonym">Muraena anguilla</name>
    <dbReference type="NCBI Taxonomy" id="7936"/>
    <lineage>
        <taxon>Eukaryota</taxon>
        <taxon>Metazoa</taxon>
        <taxon>Chordata</taxon>
        <taxon>Craniata</taxon>
        <taxon>Vertebrata</taxon>
        <taxon>Euteleostomi</taxon>
        <taxon>Actinopterygii</taxon>
        <taxon>Neopterygii</taxon>
        <taxon>Teleostei</taxon>
        <taxon>Anguilliformes</taxon>
        <taxon>Anguillidae</taxon>
        <taxon>Anguilla</taxon>
    </lineage>
</organism>
<feature type="compositionally biased region" description="Polar residues" evidence="1">
    <location>
        <begin position="7"/>
        <end position="17"/>
    </location>
</feature>
<evidence type="ECO:0000256" key="1">
    <source>
        <dbReference type="SAM" id="MobiDB-lite"/>
    </source>
</evidence>
<accession>A0A0E9PR17</accession>
<reference evidence="2" key="1">
    <citation type="submission" date="2014-11" db="EMBL/GenBank/DDBJ databases">
        <authorList>
            <person name="Amaro Gonzalez C."/>
        </authorList>
    </citation>
    <scope>NUCLEOTIDE SEQUENCE</scope>
</reference>
<name>A0A0E9PR17_ANGAN</name>
<dbReference type="AlphaFoldDB" id="A0A0E9PR17"/>
<evidence type="ECO:0000313" key="2">
    <source>
        <dbReference type="EMBL" id="JAH06722.1"/>
    </source>
</evidence>
<dbReference type="EMBL" id="GBXM01101855">
    <property type="protein sequence ID" value="JAH06722.1"/>
    <property type="molecule type" value="Transcribed_RNA"/>
</dbReference>
<proteinExistence type="predicted"/>
<sequence>MKFSVGPETNTQQSKLTNLDKDHKCSSGESEPQVYYTDPAL</sequence>
<protein>
    <submittedName>
        <fullName evidence="2">Uncharacterized protein</fullName>
    </submittedName>
</protein>
<feature type="region of interest" description="Disordered" evidence="1">
    <location>
        <begin position="1"/>
        <end position="41"/>
    </location>
</feature>
<reference evidence="2" key="2">
    <citation type="journal article" date="2015" name="Fish Shellfish Immunol.">
        <title>Early steps in the European eel (Anguilla anguilla)-Vibrio vulnificus interaction in the gills: Role of the RtxA13 toxin.</title>
        <authorList>
            <person name="Callol A."/>
            <person name="Pajuelo D."/>
            <person name="Ebbesson L."/>
            <person name="Teles M."/>
            <person name="MacKenzie S."/>
            <person name="Amaro C."/>
        </authorList>
    </citation>
    <scope>NUCLEOTIDE SEQUENCE</scope>
</reference>